<keyword evidence="11" id="KW-0732">Signal</keyword>
<comment type="subcellular location">
    <subcellularLocation>
        <location evidence="1">Membrane</location>
        <topology evidence="1">Single-pass membrane protein</topology>
    </subcellularLocation>
    <subcellularLocation>
        <location evidence="2">Mitochondrion inner membrane</location>
    </subcellularLocation>
</comment>
<evidence type="ECO:0000313" key="12">
    <source>
        <dbReference type="EMBL" id="ORX60237.1"/>
    </source>
</evidence>
<dbReference type="InterPro" id="IPR012420">
    <property type="entry name" value="Cbp4"/>
</dbReference>
<feature type="chain" id="PRO_5012394469" description="Cytochrome b mRNA-processing protein 4" evidence="11">
    <location>
        <begin position="24"/>
        <end position="78"/>
    </location>
</feature>
<evidence type="ECO:0000256" key="4">
    <source>
        <dbReference type="ARBA" id="ARBA00022692"/>
    </source>
</evidence>
<keyword evidence="13" id="KW-1185">Reference proteome</keyword>
<gene>
    <name evidence="12" type="ORF">DM01DRAFT_1404544</name>
</gene>
<comment type="function">
    <text evidence="10">Essential for the assembly of ubiquinol-cytochrome c reductase. It has a direct effect on the correct occurrence of the Rieske protein, core 4, core 5 and apocytochrome b.</text>
</comment>
<evidence type="ECO:0000256" key="5">
    <source>
        <dbReference type="ARBA" id="ARBA00022792"/>
    </source>
</evidence>
<keyword evidence="5" id="KW-0999">Mitochondrion inner membrane</keyword>
<proteinExistence type="inferred from homology"/>
<evidence type="ECO:0000256" key="11">
    <source>
        <dbReference type="SAM" id="SignalP"/>
    </source>
</evidence>
<name>A0A1X2GRY7_9FUNG</name>
<comment type="caution">
    <text evidence="12">The sequence shown here is derived from an EMBL/GenBank/DDBJ whole genome shotgun (WGS) entry which is preliminary data.</text>
</comment>
<dbReference type="Pfam" id="PF07960">
    <property type="entry name" value="CBP4"/>
    <property type="match status" value="1"/>
</dbReference>
<keyword evidence="9" id="KW-0143">Chaperone</keyword>
<dbReference type="STRING" id="101127.A0A1X2GRY7"/>
<protein>
    <recommendedName>
        <fullName evidence="14">Cytochrome b mRNA-processing protein 4</fullName>
    </recommendedName>
</protein>
<evidence type="ECO:0000256" key="1">
    <source>
        <dbReference type="ARBA" id="ARBA00004167"/>
    </source>
</evidence>
<feature type="signal peptide" evidence="11">
    <location>
        <begin position="1"/>
        <end position="23"/>
    </location>
</feature>
<evidence type="ECO:0008006" key="14">
    <source>
        <dbReference type="Google" id="ProtNLM"/>
    </source>
</evidence>
<evidence type="ECO:0000256" key="2">
    <source>
        <dbReference type="ARBA" id="ARBA00004273"/>
    </source>
</evidence>
<comment type="similarity">
    <text evidence="3">Belongs to the CBP4 family.</text>
</comment>
<evidence type="ECO:0000313" key="13">
    <source>
        <dbReference type="Proteomes" id="UP000242146"/>
    </source>
</evidence>
<keyword evidence="6" id="KW-1133">Transmembrane helix</keyword>
<dbReference type="AlphaFoldDB" id="A0A1X2GRY7"/>
<dbReference type="EMBL" id="MCGT01000004">
    <property type="protein sequence ID" value="ORX60237.1"/>
    <property type="molecule type" value="Genomic_DNA"/>
</dbReference>
<dbReference type="Proteomes" id="UP000242146">
    <property type="component" value="Unassembled WGS sequence"/>
</dbReference>
<keyword evidence="7" id="KW-0496">Mitochondrion</keyword>
<evidence type="ECO:0000256" key="6">
    <source>
        <dbReference type="ARBA" id="ARBA00022989"/>
    </source>
</evidence>
<evidence type="ECO:0000256" key="10">
    <source>
        <dbReference type="ARBA" id="ARBA00025413"/>
    </source>
</evidence>
<keyword evidence="4" id="KW-0812">Transmembrane</keyword>
<reference evidence="12 13" key="1">
    <citation type="submission" date="2016-07" db="EMBL/GenBank/DDBJ databases">
        <title>Pervasive Adenine N6-methylation of Active Genes in Fungi.</title>
        <authorList>
            <consortium name="DOE Joint Genome Institute"/>
            <person name="Mondo S.J."/>
            <person name="Dannebaum R.O."/>
            <person name="Kuo R.C."/>
            <person name="Labutti K."/>
            <person name="Haridas S."/>
            <person name="Kuo A."/>
            <person name="Salamov A."/>
            <person name="Ahrendt S.R."/>
            <person name="Lipzen A."/>
            <person name="Sullivan W."/>
            <person name="Andreopoulos W.B."/>
            <person name="Clum A."/>
            <person name="Lindquist E."/>
            <person name="Daum C."/>
            <person name="Ramamoorthy G.K."/>
            <person name="Gryganskyi A."/>
            <person name="Culley D."/>
            <person name="Magnuson J.K."/>
            <person name="James T.Y."/>
            <person name="O'Malley M.A."/>
            <person name="Stajich J.E."/>
            <person name="Spatafora J.W."/>
            <person name="Visel A."/>
            <person name="Grigoriev I.V."/>
        </authorList>
    </citation>
    <scope>NUCLEOTIDE SEQUENCE [LARGE SCALE GENOMIC DNA]</scope>
    <source>
        <strain evidence="12 13">NRRL 3301</strain>
    </source>
</reference>
<sequence length="78" mass="8887">MAKNVGRVLLLAGSILATGVVLMKVTVPDENEMRKRLDPTLLKEADRMKAQHKERTQQLLDQMRQVAESDKPMWGDKK</sequence>
<organism evidence="12 13">
    <name type="scientific">Hesseltinella vesiculosa</name>
    <dbReference type="NCBI Taxonomy" id="101127"/>
    <lineage>
        <taxon>Eukaryota</taxon>
        <taxon>Fungi</taxon>
        <taxon>Fungi incertae sedis</taxon>
        <taxon>Mucoromycota</taxon>
        <taxon>Mucoromycotina</taxon>
        <taxon>Mucoromycetes</taxon>
        <taxon>Mucorales</taxon>
        <taxon>Cunninghamellaceae</taxon>
        <taxon>Hesseltinella</taxon>
    </lineage>
</organism>
<dbReference type="GO" id="GO:0005743">
    <property type="term" value="C:mitochondrial inner membrane"/>
    <property type="evidence" value="ECO:0007669"/>
    <property type="project" value="UniProtKB-SubCell"/>
</dbReference>
<dbReference type="OrthoDB" id="5576752at2759"/>
<accession>A0A1X2GRY7</accession>
<keyword evidence="8" id="KW-0472">Membrane</keyword>
<evidence type="ECO:0000256" key="3">
    <source>
        <dbReference type="ARBA" id="ARBA00006780"/>
    </source>
</evidence>
<evidence type="ECO:0000256" key="8">
    <source>
        <dbReference type="ARBA" id="ARBA00023136"/>
    </source>
</evidence>
<evidence type="ECO:0000256" key="7">
    <source>
        <dbReference type="ARBA" id="ARBA00023128"/>
    </source>
</evidence>
<evidence type="ECO:0000256" key="9">
    <source>
        <dbReference type="ARBA" id="ARBA00023186"/>
    </source>
</evidence>